<dbReference type="InterPro" id="IPR052433">
    <property type="entry name" value="X-Pro_dipept-like"/>
</dbReference>
<keyword evidence="15" id="KW-0031">Aminopeptidase</keyword>
<evidence type="ECO:0000256" key="10">
    <source>
        <dbReference type="ARBA" id="ARBA00069363"/>
    </source>
</evidence>
<name>A0A918U8V7_9NEIS</name>
<keyword evidence="7" id="KW-0378">Hydrolase</keyword>
<dbReference type="GO" id="GO:0005829">
    <property type="term" value="C:cytosol"/>
    <property type="evidence" value="ECO:0007669"/>
    <property type="project" value="TreeGrafter"/>
</dbReference>
<dbReference type="SUPFAM" id="SSF55920">
    <property type="entry name" value="Creatinase/aminopeptidase"/>
    <property type="match status" value="1"/>
</dbReference>
<evidence type="ECO:0000313" key="16">
    <source>
        <dbReference type="Proteomes" id="UP000645257"/>
    </source>
</evidence>
<keyword evidence="6 13" id="KW-0479">Metal-binding</keyword>
<evidence type="ECO:0000256" key="7">
    <source>
        <dbReference type="ARBA" id="ARBA00022801"/>
    </source>
</evidence>
<dbReference type="SUPFAM" id="SSF53092">
    <property type="entry name" value="Creatinase/prolidase N-terminal domain"/>
    <property type="match status" value="1"/>
</dbReference>
<feature type="domain" description="Aminopeptidase P N-terminal" evidence="14">
    <location>
        <begin position="1"/>
        <end position="131"/>
    </location>
</feature>
<evidence type="ECO:0000256" key="9">
    <source>
        <dbReference type="ARBA" id="ARBA00023211"/>
    </source>
</evidence>
<dbReference type="InterPro" id="IPR007865">
    <property type="entry name" value="Aminopep_P_N"/>
</dbReference>
<sequence length="432" mass="47020">MASPHRERRLRLLASLGDAVAILPTAPERVRNADCFFPFRADSHFLYLTGFSEPEALLVLDGRTGRSGLFCRKKHPEREIWDGFRHGPAGAAERFGFDDAWPIDELDERMPDLLAGREAVHWPVGKDPAFDARVAGWLQSVRLRERQGVSAPSVCVNVLDAIDEMRLVKDADEIALMRQAGSISAGAHVAAMRTARPGLFEYQVEAEIVAHFMRHGARQPAYESIVAGGANACTLHYVGNHDVLRDGDLLLIDAGCEYQGYAGDITRTFPVNGRFTGPQRDVYEIVLAAQMAAIDAISPGAPLTAPADAALTILAQGMLDLGLLGGSLDGVLESGAWKQFYMHGIGHMIGLDVHDVGRRHVAGGVRRFESGMCTTVEPGLYIRPAPGVPEAFHHIGIRIEDDVLVTETGAEAYTRDVPKTVEAIEALMSERD</sequence>
<dbReference type="InterPro" id="IPR029149">
    <property type="entry name" value="Creatin/AminoP/Spt16_N"/>
</dbReference>
<evidence type="ECO:0000256" key="3">
    <source>
        <dbReference type="ARBA" id="ARBA00008766"/>
    </source>
</evidence>
<dbReference type="Pfam" id="PF05195">
    <property type="entry name" value="AMP_N"/>
    <property type="match status" value="1"/>
</dbReference>
<evidence type="ECO:0000256" key="5">
    <source>
        <dbReference type="ARBA" id="ARBA00022670"/>
    </source>
</evidence>
<dbReference type="InterPro" id="IPR036005">
    <property type="entry name" value="Creatinase/aminopeptidase-like"/>
</dbReference>
<evidence type="ECO:0000256" key="8">
    <source>
        <dbReference type="ARBA" id="ARBA00023049"/>
    </source>
</evidence>
<dbReference type="Proteomes" id="UP000645257">
    <property type="component" value="Unassembled WGS sequence"/>
</dbReference>
<evidence type="ECO:0000256" key="13">
    <source>
        <dbReference type="RuleBase" id="RU000590"/>
    </source>
</evidence>
<comment type="caution">
    <text evidence="15">The sequence shown here is derived from an EMBL/GenBank/DDBJ whole genome shotgun (WGS) entry which is preliminary data.</text>
</comment>
<evidence type="ECO:0000256" key="6">
    <source>
        <dbReference type="ARBA" id="ARBA00022723"/>
    </source>
</evidence>
<comment type="similarity">
    <text evidence="3 13">Belongs to the peptidase M24B family.</text>
</comment>
<dbReference type="RefSeq" id="WP_189532356.1">
    <property type="nucleotide sequence ID" value="NZ_BMYX01000005.1"/>
</dbReference>
<dbReference type="GO" id="GO:0006508">
    <property type="term" value="P:proteolysis"/>
    <property type="evidence" value="ECO:0007669"/>
    <property type="project" value="UniProtKB-KW"/>
</dbReference>
<evidence type="ECO:0000256" key="2">
    <source>
        <dbReference type="ARBA" id="ARBA00001936"/>
    </source>
</evidence>
<accession>A0A918U8V7</accession>
<dbReference type="EC" id="3.4.11.9" evidence="4"/>
<dbReference type="InterPro" id="IPR001131">
    <property type="entry name" value="Peptidase_M24B_aminopep-P_CS"/>
</dbReference>
<dbReference type="InterPro" id="IPR000994">
    <property type="entry name" value="Pept_M24"/>
</dbReference>
<proteinExistence type="inferred from homology"/>
<keyword evidence="8" id="KW-0482">Metalloprotease</keyword>
<protein>
    <recommendedName>
        <fullName evidence="10">Xaa-Pro aminopeptidase</fullName>
        <ecNumber evidence="4">3.4.11.9</ecNumber>
    </recommendedName>
    <alternativeName>
        <fullName evidence="11">Aminopeptidase P II</fullName>
    </alternativeName>
    <alternativeName>
        <fullName evidence="12">X-Pro aminopeptidase</fullName>
    </alternativeName>
</protein>
<dbReference type="PANTHER" id="PTHR43226:SF4">
    <property type="entry name" value="XAA-PRO AMINOPEPTIDASE 3"/>
    <property type="match status" value="1"/>
</dbReference>
<dbReference type="CDD" id="cd01087">
    <property type="entry name" value="Prolidase"/>
    <property type="match status" value="1"/>
</dbReference>
<dbReference type="PANTHER" id="PTHR43226">
    <property type="entry name" value="XAA-PRO AMINOPEPTIDASE 3"/>
    <property type="match status" value="1"/>
</dbReference>
<dbReference type="FunFam" id="3.90.230.10:FF:000002">
    <property type="entry name" value="Xaa-Pro aminopeptidase 3"/>
    <property type="match status" value="1"/>
</dbReference>
<organism evidence="15 16">
    <name type="scientific">Paludibacterium paludis</name>
    <dbReference type="NCBI Taxonomy" id="1225769"/>
    <lineage>
        <taxon>Bacteria</taxon>
        <taxon>Pseudomonadati</taxon>
        <taxon>Pseudomonadota</taxon>
        <taxon>Betaproteobacteria</taxon>
        <taxon>Neisseriales</taxon>
        <taxon>Chromobacteriaceae</taxon>
        <taxon>Paludibacterium</taxon>
    </lineage>
</organism>
<evidence type="ECO:0000313" key="15">
    <source>
        <dbReference type="EMBL" id="GGY11098.1"/>
    </source>
</evidence>
<keyword evidence="5" id="KW-0645">Protease</keyword>
<dbReference type="Pfam" id="PF00557">
    <property type="entry name" value="Peptidase_M24"/>
    <property type="match status" value="1"/>
</dbReference>
<reference evidence="15" key="1">
    <citation type="journal article" date="2014" name="Int. J. Syst. Evol. Microbiol.">
        <title>Complete genome sequence of Corynebacterium casei LMG S-19264T (=DSM 44701T), isolated from a smear-ripened cheese.</title>
        <authorList>
            <consortium name="US DOE Joint Genome Institute (JGI-PGF)"/>
            <person name="Walter F."/>
            <person name="Albersmeier A."/>
            <person name="Kalinowski J."/>
            <person name="Ruckert C."/>
        </authorList>
    </citation>
    <scope>NUCLEOTIDE SEQUENCE</scope>
    <source>
        <strain evidence="15">KCTC 32182</strain>
    </source>
</reference>
<dbReference type="GO" id="GO:0070006">
    <property type="term" value="F:metalloaminopeptidase activity"/>
    <property type="evidence" value="ECO:0007669"/>
    <property type="project" value="InterPro"/>
</dbReference>
<dbReference type="EMBL" id="BMYX01000005">
    <property type="protein sequence ID" value="GGY11098.1"/>
    <property type="molecule type" value="Genomic_DNA"/>
</dbReference>
<dbReference type="AlphaFoldDB" id="A0A918U8V7"/>
<keyword evidence="9" id="KW-0464">Manganese</keyword>
<dbReference type="Gene3D" id="3.90.230.10">
    <property type="entry name" value="Creatinase/methionine aminopeptidase superfamily"/>
    <property type="match status" value="1"/>
</dbReference>
<dbReference type="SMART" id="SM01011">
    <property type="entry name" value="AMP_N"/>
    <property type="match status" value="1"/>
</dbReference>
<evidence type="ECO:0000259" key="14">
    <source>
        <dbReference type="SMART" id="SM01011"/>
    </source>
</evidence>
<comment type="catalytic activity">
    <reaction evidence="1">
        <text>Release of any N-terminal amino acid, including proline, that is linked to proline, even from a dipeptide or tripeptide.</text>
        <dbReference type="EC" id="3.4.11.9"/>
    </reaction>
</comment>
<evidence type="ECO:0000256" key="12">
    <source>
        <dbReference type="ARBA" id="ARBA00081411"/>
    </source>
</evidence>
<evidence type="ECO:0000256" key="1">
    <source>
        <dbReference type="ARBA" id="ARBA00001424"/>
    </source>
</evidence>
<dbReference type="PROSITE" id="PS00491">
    <property type="entry name" value="PROLINE_PEPTIDASE"/>
    <property type="match status" value="1"/>
</dbReference>
<keyword evidence="16" id="KW-1185">Reference proteome</keyword>
<dbReference type="GO" id="GO:0030145">
    <property type="term" value="F:manganese ion binding"/>
    <property type="evidence" value="ECO:0007669"/>
    <property type="project" value="InterPro"/>
</dbReference>
<comment type="cofactor">
    <cofactor evidence="2">
        <name>Mn(2+)</name>
        <dbReference type="ChEBI" id="CHEBI:29035"/>
    </cofactor>
</comment>
<reference evidence="15" key="2">
    <citation type="submission" date="2020-09" db="EMBL/GenBank/DDBJ databases">
        <authorList>
            <person name="Sun Q."/>
            <person name="Kim S."/>
        </authorList>
    </citation>
    <scope>NUCLEOTIDE SEQUENCE</scope>
    <source>
        <strain evidence="15">KCTC 32182</strain>
    </source>
</reference>
<gene>
    <name evidence="15" type="ORF">GCM10011289_12460</name>
</gene>
<evidence type="ECO:0000256" key="4">
    <source>
        <dbReference type="ARBA" id="ARBA00012574"/>
    </source>
</evidence>
<evidence type="ECO:0000256" key="11">
    <source>
        <dbReference type="ARBA" id="ARBA00075356"/>
    </source>
</evidence>
<dbReference type="Gene3D" id="3.40.350.10">
    <property type="entry name" value="Creatinase/prolidase N-terminal domain"/>
    <property type="match status" value="1"/>
</dbReference>